<accession>A0AC60PYA8</accession>
<reference evidence="1 2" key="1">
    <citation type="journal article" date="2020" name="Cell">
        <title>Large-Scale Comparative Analyses of Tick Genomes Elucidate Their Genetic Diversity and Vector Capacities.</title>
        <authorList>
            <consortium name="Tick Genome and Microbiome Consortium (TIGMIC)"/>
            <person name="Jia N."/>
            <person name="Wang J."/>
            <person name="Shi W."/>
            <person name="Du L."/>
            <person name="Sun Y."/>
            <person name="Zhan W."/>
            <person name="Jiang J.F."/>
            <person name="Wang Q."/>
            <person name="Zhang B."/>
            <person name="Ji P."/>
            <person name="Bell-Sakyi L."/>
            <person name="Cui X.M."/>
            <person name="Yuan T.T."/>
            <person name="Jiang B.G."/>
            <person name="Yang W.F."/>
            <person name="Lam T.T."/>
            <person name="Chang Q.C."/>
            <person name="Ding S.J."/>
            <person name="Wang X.J."/>
            <person name="Zhu J.G."/>
            <person name="Ruan X.D."/>
            <person name="Zhao L."/>
            <person name="Wei J.T."/>
            <person name="Ye R.Z."/>
            <person name="Que T.C."/>
            <person name="Du C.H."/>
            <person name="Zhou Y.H."/>
            <person name="Cheng J.X."/>
            <person name="Dai P.F."/>
            <person name="Guo W.B."/>
            <person name="Han X.H."/>
            <person name="Huang E.J."/>
            <person name="Li L.F."/>
            <person name="Wei W."/>
            <person name="Gao Y.C."/>
            <person name="Liu J.Z."/>
            <person name="Shao H.Z."/>
            <person name="Wang X."/>
            <person name="Wang C.C."/>
            <person name="Yang T.C."/>
            <person name="Huo Q.B."/>
            <person name="Li W."/>
            <person name="Chen H.Y."/>
            <person name="Chen S.E."/>
            <person name="Zhou L.G."/>
            <person name="Ni X.B."/>
            <person name="Tian J.H."/>
            <person name="Sheng Y."/>
            <person name="Liu T."/>
            <person name="Pan Y.S."/>
            <person name="Xia L.Y."/>
            <person name="Li J."/>
            <person name="Zhao F."/>
            <person name="Cao W.C."/>
        </authorList>
    </citation>
    <scope>NUCLEOTIDE SEQUENCE [LARGE SCALE GENOMIC DNA]</scope>
    <source>
        <strain evidence="1">Iper-2018</strain>
    </source>
</reference>
<dbReference type="Proteomes" id="UP000805193">
    <property type="component" value="Unassembled WGS sequence"/>
</dbReference>
<organism evidence="1 2">
    <name type="scientific">Ixodes persulcatus</name>
    <name type="common">Taiga tick</name>
    <dbReference type="NCBI Taxonomy" id="34615"/>
    <lineage>
        <taxon>Eukaryota</taxon>
        <taxon>Metazoa</taxon>
        <taxon>Ecdysozoa</taxon>
        <taxon>Arthropoda</taxon>
        <taxon>Chelicerata</taxon>
        <taxon>Arachnida</taxon>
        <taxon>Acari</taxon>
        <taxon>Parasitiformes</taxon>
        <taxon>Ixodida</taxon>
        <taxon>Ixodoidea</taxon>
        <taxon>Ixodidae</taxon>
        <taxon>Ixodinae</taxon>
        <taxon>Ixodes</taxon>
    </lineage>
</organism>
<dbReference type="EMBL" id="JABSTQ010009808">
    <property type="protein sequence ID" value="KAG0425695.1"/>
    <property type="molecule type" value="Genomic_DNA"/>
</dbReference>
<sequence length="645" mass="67858">MAPKKAKVAKASKQDRNPKRGIAVPPKKGSGAKAAPSSGTKKAGPAAKRPVGRPPKRCEVKPAAPAKLPSVDSSRGPNSQEAGKSGASRDSRLLGRGRRVAASTGKDVSPTPAASRSPSGGSSRAHLRSSPRRPARPEPSPSRRLDVKVTKKEAPKKASTAAVATSQLPAVEASVGRRDKELPVAEQAPTTSTSKVPDFSTLDVKAVKPVPCEPGKNYHCCVRDCGTSTDNNLGVWMFALPQEEKLAAAWRKAVPINLRRNRPLSPRVCFQHFNTADFVRRRLRLAGLAPTAVPCIDAPKLFSSAGASTKTDRQTPTRHAASEPTAKRSEDAESDGRVPASKASIPSEGGSSTPDPSKELESAEETRPSSEETQQCLAAASSGTVDVASEKPRGDVEVAPPGSSRGNSVDLTTAESMRDASVVPPVPERPSSFGTTPVESRLDGGEVTPTERLARGSESAAEGSRLPEDEDVAKERELPRPLSTPPGNLEHDGKEERPSKPAVSLSEVRVSVDGADDSPPPRRPEVVLTQDAPHYLVPEEMDPSEPALSLSEKADGDGRRDRLGASILRDTPGASEAYDVRDAATVLRISRKECLEDTSQDYASSGEGAGTSCAASPALSGSQKTPEIGWCEHSGQGLHEVLPRA</sequence>
<evidence type="ECO:0000313" key="1">
    <source>
        <dbReference type="EMBL" id="KAG0425695.1"/>
    </source>
</evidence>
<evidence type="ECO:0000313" key="2">
    <source>
        <dbReference type="Proteomes" id="UP000805193"/>
    </source>
</evidence>
<comment type="caution">
    <text evidence="1">The sequence shown here is derived from an EMBL/GenBank/DDBJ whole genome shotgun (WGS) entry which is preliminary data.</text>
</comment>
<gene>
    <name evidence="1" type="ORF">HPB47_027155</name>
</gene>
<keyword evidence="2" id="KW-1185">Reference proteome</keyword>
<protein>
    <submittedName>
        <fullName evidence="1">Uncharacterized protein</fullName>
    </submittedName>
</protein>
<name>A0AC60PYA8_IXOPE</name>
<proteinExistence type="predicted"/>